<dbReference type="AlphaFoldDB" id="A0A179C0H8"/>
<comment type="caution">
    <text evidence="1">The sequence shown here is derived from an EMBL/GenBank/DDBJ whole genome shotgun (WGS) entry which is preliminary data.</text>
</comment>
<gene>
    <name evidence="1" type="ORF">A4U53_11905</name>
</gene>
<name>A0A179C0H8_RHILE</name>
<protein>
    <submittedName>
        <fullName evidence="1">Uncharacterized protein</fullName>
    </submittedName>
</protein>
<reference evidence="1" key="1">
    <citation type="submission" date="2016-04" db="EMBL/GenBank/DDBJ databases">
        <title>Fast-growing isolate from the root nodules of Vavilovia formosa.</title>
        <authorList>
            <person name="Kimeklis A."/>
            <person name="Safronova V."/>
            <person name="Belimov A."/>
            <person name="Andronov E."/>
        </authorList>
    </citation>
    <scope>NUCLEOTIDE SEQUENCE [LARGE SCALE GENOMIC DNA]</scope>
    <source>
        <strain evidence="1">Vaf-46</strain>
    </source>
</reference>
<accession>A0A179C0H8</accession>
<proteinExistence type="predicted"/>
<sequence>MAKDEEYLTEEQIKQMERNLLGYDPAKQTVVEVRKSRRILRDPAQKPHVEIVARGNEMGDQVFDFYLVATNAERKLVHAGLSDREAKIQTYKYRVDKVEIRMVR</sequence>
<dbReference type="EMBL" id="LWBS01000022">
    <property type="protein sequence ID" value="OAP96883.1"/>
    <property type="molecule type" value="Genomic_DNA"/>
</dbReference>
<organism evidence="1">
    <name type="scientific">Rhizobium leguminosarum</name>
    <dbReference type="NCBI Taxonomy" id="384"/>
    <lineage>
        <taxon>Bacteria</taxon>
        <taxon>Pseudomonadati</taxon>
        <taxon>Pseudomonadota</taxon>
        <taxon>Alphaproteobacteria</taxon>
        <taxon>Hyphomicrobiales</taxon>
        <taxon>Rhizobiaceae</taxon>
        <taxon>Rhizobium/Agrobacterium group</taxon>
        <taxon>Rhizobium</taxon>
    </lineage>
</organism>
<evidence type="ECO:0000313" key="1">
    <source>
        <dbReference type="EMBL" id="OAP96883.1"/>
    </source>
</evidence>